<name>A0A150IXT8_9EURY</name>
<gene>
    <name evidence="1" type="ORF">AMQ22_01621</name>
</gene>
<protein>
    <submittedName>
        <fullName evidence="1">Uncharacterized protein</fullName>
    </submittedName>
</protein>
<evidence type="ECO:0000313" key="1">
    <source>
        <dbReference type="EMBL" id="KYC49504.1"/>
    </source>
</evidence>
<dbReference type="Proteomes" id="UP000075398">
    <property type="component" value="Unassembled WGS sequence"/>
</dbReference>
<evidence type="ECO:0000313" key="2">
    <source>
        <dbReference type="Proteomes" id="UP000075398"/>
    </source>
</evidence>
<reference evidence="1 2" key="1">
    <citation type="journal article" date="2016" name="ISME J.">
        <title>Chasing the elusive Euryarchaeota class WSA2: genomes reveal a uniquely fastidious methyl-reducing methanogen.</title>
        <authorList>
            <person name="Nobu M.K."/>
            <person name="Narihiro T."/>
            <person name="Kuroda K."/>
            <person name="Mei R."/>
            <person name="Liu W.T."/>
        </authorList>
    </citation>
    <scope>NUCLEOTIDE SEQUENCE [LARGE SCALE GENOMIC DNA]</scope>
    <source>
        <strain evidence="1">U1lsi0528_Bin055</strain>
    </source>
</reference>
<sequence>MNFKQIISGFDKYLSLEFFTSSIKCYSSTSGFRFILYQTEFSKPVSCTILNFLHDCSPDELLYFITLYHKPEDFIRIHGISFQDEREMQFESTVSRDEAIGIAFSLYRLSLSDDDYELADSEDNLVLPDYDEILNIFSDFTLYGNTYVTDEGLGCLPMFYNPKQPTINNFVYFNSSSVRYSNPTSFSSFYLSKPFSNQHYLSICVNPFYFAKFFYNIFTSGTDDLTLIEKYQDHRLFVIPTNPSISISKQLLDLVNEDLFSSFYYYHSNDMVSLVSLIMLCNNLFSLKKHIHISHQANQNYILLSFFLYPKYCGTSPQELISFFTELQDKYKSVPIFLTPKLLFSTNYPSNPDLPSPITPLSLLVYLPLSPHIILDYCKLIFNSLNISFHFRFVD</sequence>
<dbReference type="EMBL" id="LNGC01000094">
    <property type="protein sequence ID" value="KYC49504.1"/>
    <property type="molecule type" value="Genomic_DNA"/>
</dbReference>
<proteinExistence type="predicted"/>
<organism evidence="1 2">
    <name type="scientific">Candidatus Methanofastidiosum methylothiophilum</name>
    <dbReference type="NCBI Taxonomy" id="1705564"/>
    <lineage>
        <taxon>Archaea</taxon>
        <taxon>Methanobacteriati</taxon>
        <taxon>Methanobacteriota</taxon>
        <taxon>Stenosarchaea group</taxon>
        <taxon>Candidatus Methanofastidiosia</taxon>
        <taxon>Candidatus Methanofastidiosales</taxon>
        <taxon>Candidatus Methanofastidiosaceae</taxon>
        <taxon>Candidatus Methanofastidiosum</taxon>
    </lineage>
</organism>
<dbReference type="AlphaFoldDB" id="A0A150IXT8"/>
<accession>A0A150IXT8</accession>
<comment type="caution">
    <text evidence="1">The sequence shown here is derived from an EMBL/GenBank/DDBJ whole genome shotgun (WGS) entry which is preliminary data.</text>
</comment>